<gene>
    <name evidence="7" type="primary">tgt</name>
    <name evidence="9" type="ORF">AZI86_12500</name>
</gene>
<comment type="catalytic activity">
    <reaction evidence="6 7">
        <text>7-aminomethyl-7-carbaguanine + guanosine(34) in tRNA = 7-aminomethyl-7-carbaguanosine(34) in tRNA + guanine</text>
        <dbReference type="Rhea" id="RHEA:24104"/>
        <dbReference type="Rhea" id="RHEA-COMP:10341"/>
        <dbReference type="Rhea" id="RHEA-COMP:10342"/>
        <dbReference type="ChEBI" id="CHEBI:16235"/>
        <dbReference type="ChEBI" id="CHEBI:58703"/>
        <dbReference type="ChEBI" id="CHEBI:74269"/>
        <dbReference type="ChEBI" id="CHEBI:82833"/>
        <dbReference type="EC" id="2.4.2.29"/>
    </reaction>
</comment>
<dbReference type="OrthoDB" id="5288802at2"/>
<evidence type="ECO:0000313" key="9">
    <source>
        <dbReference type="EMBL" id="KYG64128.1"/>
    </source>
</evidence>
<dbReference type="GO" id="GO:0008616">
    <property type="term" value="P:tRNA queuosine(34) biosynthetic process"/>
    <property type="evidence" value="ECO:0007669"/>
    <property type="project" value="UniProtKB-UniRule"/>
</dbReference>
<proteinExistence type="inferred from homology"/>
<dbReference type="SUPFAM" id="SSF51713">
    <property type="entry name" value="tRNA-guanine transglycosylase"/>
    <property type="match status" value="1"/>
</dbReference>
<feature type="binding site" evidence="7">
    <location>
        <position position="334"/>
    </location>
    <ligand>
        <name>Zn(2+)</name>
        <dbReference type="ChEBI" id="CHEBI:29105"/>
    </ligand>
</feature>
<dbReference type="GO" id="GO:0008479">
    <property type="term" value="F:tRNA-guanosine(34) queuine transglycosylase activity"/>
    <property type="evidence" value="ECO:0007669"/>
    <property type="project" value="UniProtKB-UniRule"/>
</dbReference>
<evidence type="ECO:0000313" key="10">
    <source>
        <dbReference type="Proteomes" id="UP000075320"/>
    </source>
</evidence>
<evidence type="ECO:0000256" key="7">
    <source>
        <dbReference type="HAMAP-Rule" id="MF_00168"/>
    </source>
</evidence>
<evidence type="ECO:0000256" key="3">
    <source>
        <dbReference type="ARBA" id="ARBA00022679"/>
    </source>
</evidence>
<evidence type="ECO:0000256" key="5">
    <source>
        <dbReference type="ARBA" id="ARBA00022785"/>
    </source>
</evidence>
<feature type="binding site" evidence="7">
    <location>
        <position position="146"/>
    </location>
    <ligand>
        <name>substrate</name>
    </ligand>
</feature>
<dbReference type="NCBIfam" id="TIGR00449">
    <property type="entry name" value="tgt_general"/>
    <property type="match status" value="1"/>
</dbReference>
<feature type="binding site" evidence="7">
    <location>
        <position position="215"/>
    </location>
    <ligand>
        <name>substrate</name>
    </ligand>
</feature>
<name>A0A150WK40_BDEBC</name>
<feature type="binding site" evidence="7">
    <location>
        <position position="305"/>
    </location>
    <ligand>
        <name>Zn(2+)</name>
        <dbReference type="ChEBI" id="CHEBI:29105"/>
    </ligand>
</feature>
<feature type="region of interest" description="RNA binding; important for wobble base 34 recognition" evidence="7">
    <location>
        <begin position="270"/>
        <end position="274"/>
    </location>
</feature>
<protein>
    <recommendedName>
        <fullName evidence="7">Queuine tRNA-ribosyltransferase</fullName>
        <ecNumber evidence="7">2.4.2.29</ecNumber>
    </recommendedName>
    <alternativeName>
        <fullName evidence="7">Guanine insertion enzyme</fullName>
    </alternativeName>
    <alternativeName>
        <fullName evidence="7">tRNA-guanine transglycosylase</fullName>
    </alternativeName>
</protein>
<dbReference type="HAMAP" id="MF_00168">
    <property type="entry name" value="Q_tRNA_Tgt"/>
    <property type="match status" value="1"/>
</dbReference>
<dbReference type="FunFam" id="3.20.20.105:FF:000001">
    <property type="entry name" value="Queuine tRNA-ribosyltransferase"/>
    <property type="match status" value="1"/>
</dbReference>
<feature type="region of interest" description="RNA binding" evidence="7">
    <location>
        <begin position="246"/>
        <end position="252"/>
    </location>
</feature>
<comment type="function">
    <text evidence="7">Catalyzes the base-exchange of a guanine (G) residue with the queuine precursor 7-aminomethyl-7-deazaguanine (PreQ1) at position 34 (anticodon wobble position) in tRNAs with GU(N) anticodons (tRNA-Asp, -Asn, -His and -Tyr). Catalysis occurs through a double-displacement mechanism. The nucleophile active site attacks the C1' of nucleotide 34 to detach the guanine base from the RNA, forming a covalent enzyme-RNA intermediate. The proton acceptor active site deprotonates the incoming PreQ1, allowing a nucleophilic attack on the C1' of the ribose to form the product. After dissociation, two additional enzymatic reactions on the tRNA convert PreQ1 to queuine (Q), resulting in the hypermodified nucleoside queuosine (7-(((4,5-cis-dihydroxy-2-cyclopenten-1-yl)amino)methyl)-7-deazaguanosine).</text>
</comment>
<reference evidence="9 10" key="1">
    <citation type="submission" date="2016-03" db="EMBL/GenBank/DDBJ databases">
        <authorList>
            <person name="Ploux O."/>
        </authorList>
    </citation>
    <scope>NUCLEOTIDE SEQUENCE [LARGE SCALE GENOMIC DNA]</scope>
    <source>
        <strain evidence="9 10">R0</strain>
    </source>
</reference>
<sequence length="372" mass="41675">MALGEFKVHATAGNARRATLMTAHGPVQTPVFMAVGTKATVKAMTPEELKECGTQVVLGNTYHLHLRPGEKTIAKMGGLHKFMNWDGPILTDSGGFQVFSLSQLRNMSEEGVEFRSHLDGAKHFISPEKSMEIQMDLGSDIIMAFDECLQYPATDDQIEKSMALTYRWLLRSRDAMTRKESLLFGIVQGGLSLNHRLKSMEQICSVDLPGYALGGFSVGEPIHLMHELLPHVAPKMPANKPRYLMGVGTPTDLIIAIDSGIDMFDCVMPTRVARNGTIYTWNGKVSIKRAEYKEDPSALDPECDCYTCRNYSKAYLRHLFLSGEILGSRLNTIHNIHFYMKVMEKARAAIAEGRWEEYKNFCLARFAKKEKS</sequence>
<dbReference type="InterPro" id="IPR002616">
    <property type="entry name" value="tRNA_ribo_trans-like"/>
</dbReference>
<dbReference type="PANTHER" id="PTHR46499:SF1">
    <property type="entry name" value="QUEUINE TRNA-RIBOSYLTRANSFERASE"/>
    <property type="match status" value="1"/>
</dbReference>
<evidence type="ECO:0000256" key="1">
    <source>
        <dbReference type="ARBA" id="ARBA00004691"/>
    </source>
</evidence>
<comment type="pathway">
    <text evidence="1 7">tRNA modification; tRNA-queuosine biosynthesis.</text>
</comment>
<feature type="domain" description="tRNA-guanine(15) transglycosylase-like" evidence="8">
    <location>
        <begin position="14"/>
        <end position="364"/>
    </location>
</feature>
<dbReference type="NCBIfam" id="TIGR00430">
    <property type="entry name" value="Q_tRNA_tgt"/>
    <property type="match status" value="1"/>
</dbReference>
<dbReference type="UniPathway" id="UPA00392"/>
<accession>A0A150WK40</accession>
<dbReference type="AlphaFoldDB" id="A0A150WK40"/>
<evidence type="ECO:0000256" key="6">
    <source>
        <dbReference type="ARBA" id="ARBA00050112"/>
    </source>
</evidence>
<comment type="subunit">
    <text evidence="7">Homodimer. Within each dimer, one monomer is responsible for RNA recognition and catalysis, while the other monomer binds to the replacement base PreQ1.</text>
</comment>
<keyword evidence="7" id="KW-0479">Metal-binding</keyword>
<keyword evidence="2 7" id="KW-0328">Glycosyltransferase</keyword>
<feature type="binding site" evidence="7">
    <location>
        <position position="188"/>
    </location>
    <ligand>
        <name>substrate</name>
    </ligand>
</feature>
<dbReference type="EC" id="2.4.2.29" evidence="7"/>
<keyword evidence="10" id="KW-1185">Reference proteome</keyword>
<comment type="caution">
    <text evidence="9">The sequence shown here is derived from an EMBL/GenBank/DDBJ whole genome shotgun (WGS) entry which is preliminary data.</text>
</comment>
<feature type="binding site" evidence="7">
    <location>
        <position position="303"/>
    </location>
    <ligand>
        <name>Zn(2+)</name>
        <dbReference type="ChEBI" id="CHEBI:29105"/>
    </ligand>
</feature>
<comment type="cofactor">
    <cofactor evidence="7">
        <name>Zn(2+)</name>
        <dbReference type="ChEBI" id="CHEBI:29105"/>
    </cofactor>
    <text evidence="7">Binds 1 zinc ion per subunit.</text>
</comment>
<dbReference type="Pfam" id="PF01702">
    <property type="entry name" value="TGT"/>
    <property type="match status" value="1"/>
</dbReference>
<keyword evidence="3 7" id="KW-0808">Transferase</keyword>
<evidence type="ECO:0000256" key="4">
    <source>
        <dbReference type="ARBA" id="ARBA00022694"/>
    </source>
</evidence>
<dbReference type="Proteomes" id="UP000075320">
    <property type="component" value="Unassembled WGS sequence"/>
</dbReference>
<keyword evidence="7" id="KW-0862">Zinc</keyword>
<dbReference type="GO" id="GO:0005829">
    <property type="term" value="C:cytosol"/>
    <property type="evidence" value="ECO:0007669"/>
    <property type="project" value="TreeGrafter"/>
</dbReference>
<comment type="similarity">
    <text evidence="7">Belongs to the queuine tRNA-ribosyltransferase family.</text>
</comment>
<dbReference type="GO" id="GO:0046872">
    <property type="term" value="F:metal ion binding"/>
    <property type="evidence" value="ECO:0007669"/>
    <property type="project" value="UniProtKB-KW"/>
</dbReference>
<keyword evidence="4 7" id="KW-0819">tRNA processing</keyword>
<dbReference type="InterPro" id="IPR050076">
    <property type="entry name" value="ArchSynthase1/Queuine_TRR"/>
</dbReference>
<organism evidence="9 10">
    <name type="scientific">Bdellovibrio bacteriovorus</name>
    <dbReference type="NCBI Taxonomy" id="959"/>
    <lineage>
        <taxon>Bacteria</taxon>
        <taxon>Pseudomonadati</taxon>
        <taxon>Bdellovibrionota</taxon>
        <taxon>Bdellovibrionia</taxon>
        <taxon>Bdellovibrionales</taxon>
        <taxon>Pseudobdellovibrionaceae</taxon>
        <taxon>Bdellovibrio</taxon>
    </lineage>
</organism>
<feature type="active site" description="Proton acceptor" evidence="7">
    <location>
        <position position="92"/>
    </location>
</feature>
<dbReference type="EMBL" id="LUKE01000003">
    <property type="protein sequence ID" value="KYG64128.1"/>
    <property type="molecule type" value="Genomic_DNA"/>
</dbReference>
<dbReference type="RefSeq" id="WP_061836094.1">
    <property type="nucleotide sequence ID" value="NZ_LUKE01000003.1"/>
</dbReference>
<feature type="binding site" evidence="7">
    <location>
        <begin position="92"/>
        <end position="96"/>
    </location>
    <ligand>
        <name>substrate</name>
    </ligand>
</feature>
<feature type="binding site" evidence="7">
    <location>
        <position position="308"/>
    </location>
    <ligand>
        <name>Zn(2+)</name>
        <dbReference type="ChEBI" id="CHEBI:29105"/>
    </ligand>
</feature>
<feature type="active site" description="Nucleophile" evidence="7">
    <location>
        <position position="265"/>
    </location>
</feature>
<evidence type="ECO:0000256" key="2">
    <source>
        <dbReference type="ARBA" id="ARBA00022676"/>
    </source>
</evidence>
<dbReference type="Gene3D" id="3.20.20.105">
    <property type="entry name" value="Queuine tRNA-ribosyltransferase-like"/>
    <property type="match status" value="1"/>
</dbReference>
<dbReference type="InterPro" id="IPR004803">
    <property type="entry name" value="TGT"/>
</dbReference>
<keyword evidence="5 7" id="KW-0671">Queuosine biosynthesis</keyword>
<dbReference type="InterPro" id="IPR036511">
    <property type="entry name" value="TGT-like_sf"/>
</dbReference>
<evidence type="ECO:0000259" key="8">
    <source>
        <dbReference type="Pfam" id="PF01702"/>
    </source>
</evidence>
<dbReference type="PANTHER" id="PTHR46499">
    <property type="entry name" value="QUEUINE TRNA-RIBOSYLTRANSFERASE"/>
    <property type="match status" value="1"/>
</dbReference>